<comment type="caution">
    <text evidence="2">The sequence shown here is derived from an EMBL/GenBank/DDBJ whole genome shotgun (WGS) entry which is preliminary data.</text>
</comment>
<dbReference type="AlphaFoldDB" id="A0AAD7SVJ0"/>
<gene>
    <name evidence="2" type="ORF">AAFF_G00239730</name>
</gene>
<evidence type="ECO:0000256" key="1">
    <source>
        <dbReference type="SAM" id="MobiDB-lite"/>
    </source>
</evidence>
<keyword evidence="3" id="KW-1185">Reference proteome</keyword>
<organism evidence="2 3">
    <name type="scientific">Aldrovandia affinis</name>
    <dbReference type="NCBI Taxonomy" id="143900"/>
    <lineage>
        <taxon>Eukaryota</taxon>
        <taxon>Metazoa</taxon>
        <taxon>Chordata</taxon>
        <taxon>Craniata</taxon>
        <taxon>Vertebrata</taxon>
        <taxon>Euteleostomi</taxon>
        <taxon>Actinopterygii</taxon>
        <taxon>Neopterygii</taxon>
        <taxon>Teleostei</taxon>
        <taxon>Notacanthiformes</taxon>
        <taxon>Halosauridae</taxon>
        <taxon>Aldrovandia</taxon>
    </lineage>
</organism>
<dbReference type="Proteomes" id="UP001221898">
    <property type="component" value="Unassembled WGS sequence"/>
</dbReference>
<sequence>MQSDSVPQFSQVAHGDGVGRSPGPDVIRMRSRGRRRSRSQTSDDDGGQSCDFTGAPSVCTVIPSALTVTLVHRSEKQTPPPPQASCGDAYHRRPGPGAGLSDPLRRWLPCVAPSARLRTSLPFSFSLTDYFTSQGRDSSRASRFHWTARSFDQGGAGLSGIHTAQCDKPTVRRSGL</sequence>
<evidence type="ECO:0000313" key="3">
    <source>
        <dbReference type="Proteomes" id="UP001221898"/>
    </source>
</evidence>
<proteinExistence type="predicted"/>
<evidence type="ECO:0000313" key="2">
    <source>
        <dbReference type="EMBL" id="KAJ8408952.1"/>
    </source>
</evidence>
<name>A0AAD7SVJ0_9TELE</name>
<feature type="region of interest" description="Disordered" evidence="1">
    <location>
        <begin position="73"/>
        <end position="102"/>
    </location>
</feature>
<feature type="compositionally biased region" description="Polar residues" evidence="1">
    <location>
        <begin position="1"/>
        <end position="11"/>
    </location>
</feature>
<feature type="region of interest" description="Disordered" evidence="1">
    <location>
        <begin position="1"/>
        <end position="52"/>
    </location>
</feature>
<feature type="compositionally biased region" description="Basic residues" evidence="1">
    <location>
        <begin position="29"/>
        <end position="38"/>
    </location>
</feature>
<reference evidence="2" key="1">
    <citation type="journal article" date="2023" name="Science">
        <title>Genome structures resolve the early diversification of teleost fishes.</title>
        <authorList>
            <person name="Parey E."/>
            <person name="Louis A."/>
            <person name="Montfort J."/>
            <person name="Bouchez O."/>
            <person name="Roques C."/>
            <person name="Iampietro C."/>
            <person name="Lluch J."/>
            <person name="Castinel A."/>
            <person name="Donnadieu C."/>
            <person name="Desvignes T."/>
            <person name="Floi Bucao C."/>
            <person name="Jouanno E."/>
            <person name="Wen M."/>
            <person name="Mejri S."/>
            <person name="Dirks R."/>
            <person name="Jansen H."/>
            <person name="Henkel C."/>
            <person name="Chen W.J."/>
            <person name="Zahm M."/>
            <person name="Cabau C."/>
            <person name="Klopp C."/>
            <person name="Thompson A.W."/>
            <person name="Robinson-Rechavi M."/>
            <person name="Braasch I."/>
            <person name="Lecointre G."/>
            <person name="Bobe J."/>
            <person name="Postlethwait J.H."/>
            <person name="Berthelot C."/>
            <person name="Roest Crollius H."/>
            <person name="Guiguen Y."/>
        </authorList>
    </citation>
    <scope>NUCLEOTIDE SEQUENCE</scope>
    <source>
        <strain evidence="2">NC1722</strain>
    </source>
</reference>
<dbReference type="EMBL" id="JAINUG010000032">
    <property type="protein sequence ID" value="KAJ8408952.1"/>
    <property type="molecule type" value="Genomic_DNA"/>
</dbReference>
<accession>A0AAD7SVJ0</accession>
<protein>
    <submittedName>
        <fullName evidence="2">Uncharacterized protein</fullName>
    </submittedName>
</protein>